<dbReference type="InterPro" id="IPR049397">
    <property type="entry name" value="EthR_C"/>
</dbReference>
<dbReference type="PANTHER" id="PTHR30055:SF234">
    <property type="entry name" value="HTH-TYPE TRANSCRIPTIONAL REGULATOR BETI"/>
    <property type="match status" value="1"/>
</dbReference>
<dbReference type="SUPFAM" id="SSF46689">
    <property type="entry name" value="Homeodomain-like"/>
    <property type="match status" value="1"/>
</dbReference>
<keyword evidence="1" id="KW-0805">Transcription regulation</keyword>
<evidence type="ECO:0000256" key="1">
    <source>
        <dbReference type="ARBA" id="ARBA00023015"/>
    </source>
</evidence>
<evidence type="ECO:0000256" key="2">
    <source>
        <dbReference type="ARBA" id="ARBA00023125"/>
    </source>
</evidence>
<evidence type="ECO:0000256" key="4">
    <source>
        <dbReference type="PROSITE-ProRule" id="PRU00335"/>
    </source>
</evidence>
<proteinExistence type="predicted"/>
<accession>A0ABS8P914</accession>
<dbReference type="RefSeq" id="WP_230734708.1">
    <property type="nucleotide sequence ID" value="NZ_JAJNDB010000002.1"/>
</dbReference>
<evidence type="ECO:0000313" key="7">
    <source>
        <dbReference type="Proteomes" id="UP001199469"/>
    </source>
</evidence>
<evidence type="ECO:0000256" key="3">
    <source>
        <dbReference type="ARBA" id="ARBA00023163"/>
    </source>
</evidence>
<sequence length="210" mass="23238">MASVTRRTSGTRAQRREENARRLLGALSELLAEGTSFTELPVERLASRAGVSRSTFYVHFADKGALLREVTADIVEALLTAGRGWWAGDAPASREELRERAAVIVATYRPHAELMRAFTDTSSHDAEVHEAFRALTDSYVDELTDHIERGQRAGTVHRDLPPRGTAQMLTGMAERGLDQMLRGADDERAEQTVEAFTAVVWNMLYAHADA</sequence>
<dbReference type="EMBL" id="JAJNDB010000002">
    <property type="protein sequence ID" value="MCD2194599.1"/>
    <property type="molecule type" value="Genomic_DNA"/>
</dbReference>
<dbReference type="Pfam" id="PF00440">
    <property type="entry name" value="TetR_N"/>
    <property type="match status" value="1"/>
</dbReference>
<dbReference type="PANTHER" id="PTHR30055">
    <property type="entry name" value="HTH-TYPE TRANSCRIPTIONAL REGULATOR RUTR"/>
    <property type="match status" value="1"/>
</dbReference>
<dbReference type="PROSITE" id="PS50977">
    <property type="entry name" value="HTH_TETR_2"/>
    <property type="match status" value="1"/>
</dbReference>
<dbReference type="Gene3D" id="1.10.10.60">
    <property type="entry name" value="Homeodomain-like"/>
    <property type="match status" value="1"/>
</dbReference>
<reference evidence="6 7" key="1">
    <citation type="submission" date="2021-11" db="EMBL/GenBank/DDBJ databases">
        <title>Draft genome sequence of Actinomycetospora sp. SF1 isolated from the rhizosphere soil.</title>
        <authorList>
            <person name="Duangmal K."/>
            <person name="Chantavorakit T."/>
        </authorList>
    </citation>
    <scope>NUCLEOTIDE SEQUENCE [LARGE SCALE GENOMIC DNA]</scope>
    <source>
        <strain evidence="6 7">TBRC 5722</strain>
    </source>
</reference>
<dbReference type="InterPro" id="IPR050109">
    <property type="entry name" value="HTH-type_TetR-like_transc_reg"/>
</dbReference>
<dbReference type="InterPro" id="IPR036271">
    <property type="entry name" value="Tet_transcr_reg_TetR-rel_C_sf"/>
</dbReference>
<dbReference type="InterPro" id="IPR009057">
    <property type="entry name" value="Homeodomain-like_sf"/>
</dbReference>
<organism evidence="6 7">
    <name type="scientific">Actinomycetospora endophytica</name>
    <dbReference type="NCBI Taxonomy" id="2291215"/>
    <lineage>
        <taxon>Bacteria</taxon>
        <taxon>Bacillati</taxon>
        <taxon>Actinomycetota</taxon>
        <taxon>Actinomycetes</taxon>
        <taxon>Pseudonocardiales</taxon>
        <taxon>Pseudonocardiaceae</taxon>
        <taxon>Actinomycetospora</taxon>
    </lineage>
</organism>
<dbReference type="SUPFAM" id="SSF48498">
    <property type="entry name" value="Tetracyclin repressor-like, C-terminal domain"/>
    <property type="match status" value="1"/>
</dbReference>
<keyword evidence="3" id="KW-0804">Transcription</keyword>
<keyword evidence="2 4" id="KW-0238">DNA-binding</keyword>
<dbReference type="InterPro" id="IPR001647">
    <property type="entry name" value="HTH_TetR"/>
</dbReference>
<feature type="DNA-binding region" description="H-T-H motif" evidence="4">
    <location>
        <begin position="41"/>
        <end position="60"/>
    </location>
</feature>
<dbReference type="Gene3D" id="1.10.357.10">
    <property type="entry name" value="Tetracycline Repressor, domain 2"/>
    <property type="match status" value="1"/>
</dbReference>
<evidence type="ECO:0000259" key="5">
    <source>
        <dbReference type="PROSITE" id="PS50977"/>
    </source>
</evidence>
<keyword evidence="7" id="KW-1185">Reference proteome</keyword>
<name>A0ABS8P914_9PSEU</name>
<feature type="domain" description="HTH tetR-type" evidence="5">
    <location>
        <begin position="17"/>
        <end position="78"/>
    </location>
</feature>
<gene>
    <name evidence="6" type="ORF">LQ327_14595</name>
</gene>
<comment type="caution">
    <text evidence="6">The sequence shown here is derived from an EMBL/GenBank/DDBJ whole genome shotgun (WGS) entry which is preliminary data.</text>
</comment>
<dbReference type="Pfam" id="PF21313">
    <property type="entry name" value="EthR_C"/>
    <property type="match status" value="1"/>
</dbReference>
<protein>
    <submittedName>
        <fullName evidence="6">TetR/AcrR family transcriptional regulator</fullName>
    </submittedName>
</protein>
<evidence type="ECO:0000313" key="6">
    <source>
        <dbReference type="EMBL" id="MCD2194599.1"/>
    </source>
</evidence>
<dbReference type="Proteomes" id="UP001199469">
    <property type="component" value="Unassembled WGS sequence"/>
</dbReference>